<evidence type="ECO:0000313" key="10">
    <source>
        <dbReference type="Proteomes" id="UP000887566"/>
    </source>
</evidence>
<keyword evidence="4" id="KW-0963">Cytoplasm</keyword>
<dbReference type="PANTHER" id="PTHR10460">
    <property type="entry name" value="ABL INTERACTOR FAMILY MEMBER"/>
    <property type="match status" value="1"/>
</dbReference>
<dbReference type="GO" id="GO:0017124">
    <property type="term" value="F:SH3 domain binding"/>
    <property type="evidence" value="ECO:0007669"/>
    <property type="project" value="TreeGrafter"/>
</dbReference>
<evidence type="ECO:0000313" key="11">
    <source>
        <dbReference type="WBParaSite" id="PSAMB.scaffold3413size18379.g21391.t1"/>
    </source>
</evidence>
<evidence type="ECO:0000256" key="2">
    <source>
        <dbReference type="ARBA" id="ARBA00010020"/>
    </source>
</evidence>
<dbReference type="Pfam" id="PF00018">
    <property type="entry name" value="SH3_1"/>
    <property type="match status" value="1"/>
</dbReference>
<protein>
    <submittedName>
        <fullName evidence="11">SH3 domain-containing protein</fullName>
    </submittedName>
</protein>
<feature type="region of interest" description="Disordered" evidence="8">
    <location>
        <begin position="238"/>
        <end position="257"/>
    </location>
</feature>
<feature type="region of interest" description="Disordered" evidence="8">
    <location>
        <begin position="317"/>
        <end position="372"/>
    </location>
</feature>
<dbReference type="GO" id="GO:0031209">
    <property type="term" value="C:SCAR complex"/>
    <property type="evidence" value="ECO:0007669"/>
    <property type="project" value="TreeGrafter"/>
</dbReference>
<keyword evidence="10" id="KW-1185">Reference proteome</keyword>
<dbReference type="InterPro" id="IPR012849">
    <property type="entry name" value="Abl-interactor_HHR_dom"/>
</dbReference>
<dbReference type="Gene3D" id="6.10.140.1620">
    <property type="match status" value="1"/>
</dbReference>
<evidence type="ECO:0000256" key="3">
    <source>
        <dbReference type="ARBA" id="ARBA00022443"/>
    </source>
</evidence>
<evidence type="ECO:0000256" key="1">
    <source>
        <dbReference type="ARBA" id="ARBA00004496"/>
    </source>
</evidence>
<dbReference type="GO" id="GO:0035591">
    <property type="term" value="F:signaling adaptor activity"/>
    <property type="evidence" value="ECO:0007669"/>
    <property type="project" value="TreeGrafter"/>
</dbReference>
<dbReference type="AlphaFoldDB" id="A0A914W7X9"/>
<dbReference type="InterPro" id="IPR028457">
    <property type="entry name" value="ABI"/>
</dbReference>
<dbReference type="Pfam" id="PF07815">
    <property type="entry name" value="Abi_HHR"/>
    <property type="match status" value="1"/>
</dbReference>
<accession>A0A914W7X9</accession>
<comment type="similarity">
    <text evidence="2">Belongs to the ABI family.</text>
</comment>
<feature type="domain" description="SH3" evidence="9">
    <location>
        <begin position="379"/>
        <end position="415"/>
    </location>
</feature>
<keyword evidence="6" id="KW-0175">Coiled coil</keyword>
<dbReference type="Proteomes" id="UP000887566">
    <property type="component" value="Unplaced"/>
</dbReference>
<feature type="compositionally biased region" description="Polar residues" evidence="8">
    <location>
        <begin position="210"/>
        <end position="221"/>
    </location>
</feature>
<dbReference type="GO" id="GO:0098858">
    <property type="term" value="C:actin-based cell projection"/>
    <property type="evidence" value="ECO:0007669"/>
    <property type="project" value="TreeGrafter"/>
</dbReference>
<evidence type="ECO:0000256" key="7">
    <source>
        <dbReference type="PROSITE-ProRule" id="PRU00192"/>
    </source>
</evidence>
<dbReference type="WBParaSite" id="PSAMB.scaffold3413size18379.g21391.t1">
    <property type="protein sequence ID" value="PSAMB.scaffold3413size18379.g21391.t1"/>
    <property type="gene ID" value="PSAMB.scaffold3413size18379.g21391"/>
</dbReference>
<evidence type="ECO:0000256" key="5">
    <source>
        <dbReference type="ARBA" id="ARBA00022553"/>
    </source>
</evidence>
<dbReference type="GO" id="GO:0001764">
    <property type="term" value="P:neuron migration"/>
    <property type="evidence" value="ECO:0007669"/>
    <property type="project" value="TreeGrafter"/>
</dbReference>
<proteinExistence type="inferred from homology"/>
<organism evidence="10 11">
    <name type="scientific">Plectus sambesii</name>
    <dbReference type="NCBI Taxonomy" id="2011161"/>
    <lineage>
        <taxon>Eukaryota</taxon>
        <taxon>Metazoa</taxon>
        <taxon>Ecdysozoa</taxon>
        <taxon>Nematoda</taxon>
        <taxon>Chromadorea</taxon>
        <taxon>Plectida</taxon>
        <taxon>Plectina</taxon>
        <taxon>Plectoidea</taxon>
        <taxon>Plectidae</taxon>
        <taxon>Plectus</taxon>
    </lineage>
</organism>
<sequence length="415" mass="45946">MSMIMDTGSSDLRSLIETEIPEGRMNLESSYANLERVAAYCEANYLQATDKKAAFEETKRYTVQSLASVAYQINTLASSLLQTLELQTDKIGNMESQVNNIAQIIDIHKEKVARREIGVLTANKVVQRQHKIITPAHQERPQRYQRTPIDYSALDDLGHGVKLTSQQNTQRTLLARTGSTISGGSSASSGGGVSHHANFPGYEHLLPKGLQSQHSTMSRTSANREPHYRTPIVTAQQQMDSVQRYPTQQGNAHGQRAMLTSSQQMFRQPSSAGNYSSVSVNSRTSNFQMEVDAPRVQPLPLPPPQLASVAQYRLSASSADGLPPPPMPDDLSFADDHRSSPPLPPPPMDESVIPEMPQYGTYLGRRGDGENLPDWVPRNYLEKAVALYDYDAQKPDELSFQENSVIYVLCKNEDG</sequence>
<dbReference type="Gene3D" id="2.30.30.40">
    <property type="entry name" value="SH3 Domains"/>
    <property type="match status" value="1"/>
</dbReference>
<feature type="compositionally biased region" description="Low complexity" evidence="8">
    <location>
        <begin position="178"/>
        <end position="188"/>
    </location>
</feature>
<name>A0A914W7X9_9BILA</name>
<reference evidence="11" key="1">
    <citation type="submission" date="2022-11" db="UniProtKB">
        <authorList>
            <consortium name="WormBaseParasite"/>
        </authorList>
    </citation>
    <scope>IDENTIFICATION</scope>
</reference>
<dbReference type="PANTHER" id="PTHR10460:SF0">
    <property type="entry name" value="ABELSON INTERACTING PROTEIN, ISOFORM D"/>
    <property type="match status" value="1"/>
</dbReference>
<dbReference type="InterPro" id="IPR001452">
    <property type="entry name" value="SH3_domain"/>
</dbReference>
<feature type="region of interest" description="Disordered" evidence="8">
    <location>
        <begin position="178"/>
        <end position="227"/>
    </location>
</feature>
<evidence type="ECO:0000256" key="4">
    <source>
        <dbReference type="ARBA" id="ARBA00022490"/>
    </source>
</evidence>
<evidence type="ECO:0000256" key="8">
    <source>
        <dbReference type="SAM" id="MobiDB-lite"/>
    </source>
</evidence>
<dbReference type="PROSITE" id="PS50002">
    <property type="entry name" value="SH3"/>
    <property type="match status" value="1"/>
</dbReference>
<keyword evidence="5" id="KW-0597">Phosphoprotein</keyword>
<dbReference type="InterPro" id="IPR036028">
    <property type="entry name" value="SH3-like_dom_sf"/>
</dbReference>
<evidence type="ECO:0000256" key="6">
    <source>
        <dbReference type="ARBA" id="ARBA00023054"/>
    </source>
</evidence>
<keyword evidence="3 7" id="KW-0728">SH3 domain</keyword>
<dbReference type="GO" id="GO:0030027">
    <property type="term" value="C:lamellipodium"/>
    <property type="evidence" value="ECO:0007669"/>
    <property type="project" value="TreeGrafter"/>
</dbReference>
<dbReference type="SUPFAM" id="SSF50044">
    <property type="entry name" value="SH3-domain"/>
    <property type="match status" value="1"/>
</dbReference>
<evidence type="ECO:0000259" key="9">
    <source>
        <dbReference type="PROSITE" id="PS50002"/>
    </source>
</evidence>
<comment type="subcellular location">
    <subcellularLocation>
        <location evidence="1">Cytoplasm</location>
    </subcellularLocation>
</comment>